<proteinExistence type="inferred from homology"/>
<sequence>MSIVKIYHHNVKVTENEIDFNNHLNNFYYVKWMQESGIEHSKQNGITFETYESIGATWFAKSHYIEYKAPAYLGDEIIVKTWISEIGKIKSKRKYEFYRKSDNKLLATAETLWVFVDMKTGRPTAIKDEVKDKFLPIKDIS</sequence>
<keyword evidence="2" id="KW-0378">Hydrolase</keyword>
<dbReference type="PANTHER" id="PTHR31793">
    <property type="entry name" value="4-HYDROXYBENZOYL-COA THIOESTERASE FAMILY MEMBER"/>
    <property type="match status" value="1"/>
</dbReference>
<dbReference type="AlphaFoldDB" id="A0A1W1C758"/>
<name>A0A1W1C758_9ZZZZ</name>
<dbReference type="PANTHER" id="PTHR31793:SF27">
    <property type="entry name" value="NOVEL THIOESTERASE SUPERFAMILY DOMAIN AND SAPOSIN A-TYPE DOMAIN CONTAINING PROTEIN (0610012H03RIK)"/>
    <property type="match status" value="1"/>
</dbReference>
<reference evidence="3" key="1">
    <citation type="submission" date="2016-10" db="EMBL/GenBank/DDBJ databases">
        <authorList>
            <person name="de Groot N.N."/>
        </authorList>
    </citation>
    <scope>NUCLEOTIDE SEQUENCE</scope>
</reference>
<dbReference type="EMBL" id="FPHB01000054">
    <property type="protein sequence ID" value="SFV61589.1"/>
    <property type="molecule type" value="Genomic_DNA"/>
</dbReference>
<dbReference type="Gene3D" id="3.10.129.10">
    <property type="entry name" value="Hotdog Thioesterase"/>
    <property type="match status" value="1"/>
</dbReference>
<dbReference type="Pfam" id="PF13279">
    <property type="entry name" value="4HBT_2"/>
    <property type="match status" value="1"/>
</dbReference>
<dbReference type="InterPro" id="IPR050563">
    <property type="entry name" value="4-hydroxybenzoyl-CoA_TE"/>
</dbReference>
<accession>A0A1W1C758</accession>
<dbReference type="SUPFAM" id="SSF54637">
    <property type="entry name" value="Thioesterase/thiol ester dehydrase-isomerase"/>
    <property type="match status" value="1"/>
</dbReference>
<comment type="similarity">
    <text evidence="1">Belongs to the 4-hydroxybenzoyl-CoA thioesterase family.</text>
</comment>
<dbReference type="CDD" id="cd00586">
    <property type="entry name" value="4HBT"/>
    <property type="match status" value="1"/>
</dbReference>
<protein>
    <submittedName>
        <fullName evidence="3">Thioesterase superfamily</fullName>
    </submittedName>
</protein>
<dbReference type="GO" id="GO:0047617">
    <property type="term" value="F:fatty acyl-CoA hydrolase activity"/>
    <property type="evidence" value="ECO:0007669"/>
    <property type="project" value="TreeGrafter"/>
</dbReference>
<evidence type="ECO:0000256" key="2">
    <source>
        <dbReference type="ARBA" id="ARBA00022801"/>
    </source>
</evidence>
<evidence type="ECO:0000256" key="1">
    <source>
        <dbReference type="ARBA" id="ARBA00005953"/>
    </source>
</evidence>
<evidence type="ECO:0000313" key="3">
    <source>
        <dbReference type="EMBL" id="SFV61589.1"/>
    </source>
</evidence>
<gene>
    <name evidence="3" type="ORF">MNB_SM-7-664</name>
</gene>
<dbReference type="InterPro" id="IPR029069">
    <property type="entry name" value="HotDog_dom_sf"/>
</dbReference>
<organism evidence="3">
    <name type="scientific">hydrothermal vent metagenome</name>
    <dbReference type="NCBI Taxonomy" id="652676"/>
    <lineage>
        <taxon>unclassified sequences</taxon>
        <taxon>metagenomes</taxon>
        <taxon>ecological metagenomes</taxon>
    </lineage>
</organism>